<name>A0A0N4ZIX2_PARTI</name>
<dbReference type="WBParaSite" id="PTRK_0000788600.1">
    <property type="protein sequence ID" value="PTRK_0000788600.1"/>
    <property type="gene ID" value="PTRK_0000788600"/>
</dbReference>
<feature type="region of interest" description="Disordered" evidence="1">
    <location>
        <begin position="1"/>
        <end position="91"/>
    </location>
</feature>
<protein>
    <submittedName>
        <fullName evidence="3">Protein of unassigned function</fullName>
    </submittedName>
</protein>
<evidence type="ECO:0000313" key="3">
    <source>
        <dbReference type="WBParaSite" id="PTRK_0000788600.1"/>
    </source>
</evidence>
<feature type="compositionally biased region" description="Basic residues" evidence="1">
    <location>
        <begin position="38"/>
        <end position="51"/>
    </location>
</feature>
<organism evidence="2 3">
    <name type="scientific">Parastrongyloides trichosuri</name>
    <name type="common">Possum-specific nematode worm</name>
    <dbReference type="NCBI Taxonomy" id="131310"/>
    <lineage>
        <taxon>Eukaryota</taxon>
        <taxon>Metazoa</taxon>
        <taxon>Ecdysozoa</taxon>
        <taxon>Nematoda</taxon>
        <taxon>Chromadorea</taxon>
        <taxon>Rhabditida</taxon>
        <taxon>Tylenchina</taxon>
        <taxon>Panagrolaimomorpha</taxon>
        <taxon>Strongyloidoidea</taxon>
        <taxon>Strongyloididae</taxon>
        <taxon>Parastrongyloides</taxon>
    </lineage>
</organism>
<keyword evidence="2" id="KW-1185">Reference proteome</keyword>
<evidence type="ECO:0000313" key="2">
    <source>
        <dbReference type="Proteomes" id="UP000038045"/>
    </source>
</evidence>
<sequence>MRCPGPLGDGGHDPRRQRRLGSGQGRAGAGQRPDHARGRPHPGRKGHHRPAGHPGQCGRGDGVIFRMGPEPPRLLLDAGRGAVAPQDHHRD</sequence>
<reference evidence="3" key="1">
    <citation type="submission" date="2017-02" db="UniProtKB">
        <authorList>
            <consortium name="WormBaseParasite"/>
        </authorList>
    </citation>
    <scope>IDENTIFICATION</scope>
</reference>
<dbReference type="AlphaFoldDB" id="A0A0N4ZIX2"/>
<proteinExistence type="predicted"/>
<dbReference type="Proteomes" id="UP000038045">
    <property type="component" value="Unplaced"/>
</dbReference>
<evidence type="ECO:0000256" key="1">
    <source>
        <dbReference type="SAM" id="MobiDB-lite"/>
    </source>
</evidence>
<accession>A0A0N4ZIX2</accession>